<evidence type="ECO:0000259" key="5">
    <source>
        <dbReference type="Pfam" id="PF02782"/>
    </source>
</evidence>
<dbReference type="GO" id="GO:0019321">
    <property type="term" value="P:pentose metabolic process"/>
    <property type="evidence" value="ECO:0007669"/>
    <property type="project" value="TreeGrafter"/>
</dbReference>
<protein>
    <submittedName>
        <fullName evidence="6">FGGY-family pentulose kinase</fullName>
    </submittedName>
</protein>
<evidence type="ECO:0000259" key="4">
    <source>
        <dbReference type="Pfam" id="PF00370"/>
    </source>
</evidence>
<comment type="similarity">
    <text evidence="1">Belongs to the FGGY kinase family.</text>
</comment>
<evidence type="ECO:0000256" key="2">
    <source>
        <dbReference type="ARBA" id="ARBA00022679"/>
    </source>
</evidence>
<dbReference type="Gene3D" id="1.20.58.2240">
    <property type="match status" value="1"/>
</dbReference>
<name>A0A286GRR3_9PROT</name>
<dbReference type="InterPro" id="IPR018485">
    <property type="entry name" value="FGGY_C"/>
</dbReference>
<sequence>MVRAVIGVDVGTGSARAGIFDLDGHRLAMAVRPIRMWHPEPEWAEQSSDDIWAAVCACVREAVAACAEPPDVVGIGFDATCSLVVLDGEGRPVTVDPAGDDARNVIVWMDHRALDQTARINAGGHDVLRYVGGRVSPEMQTPKLLWLKETLPQTWARAAHFFDLPDFLTWRATGSPRRSLCSLVCKWTYLGHEDRWDDAYLRAVGLGDLADEAHCRIGTDVGAVGSAIAGGLTAQAAADLGLAPGIAVGTSLIDAHAGGLGVIGARLPEDGAGGAVDFDRRLALIGGTSSCHMTVSPGDPRFIAGVWGPYYSAMVPGLWLNEGGQSATGALIDHVVRSHAAHADLAAEADAGGRTVYQLLNEHLDAMAVEQGVPVAELTADLHVLPDFHGNRSPRAEPWLRGMVSGLRLSAERDDLALLYLATVQAVAYGTRHIVEAMNAAGYAIDTILACGGGTKNPVFLQAHADATGCRLVLPEEPEAVLLGAALLGAVAAGTHADIATAMAAMTRPGRVIEPAVGAVRAYHDRKYRVFLRLYEDQMAYRALMAGGGTEESLGAQGFHRPVDVDRR</sequence>
<dbReference type="AlphaFoldDB" id="A0A286GRR3"/>
<dbReference type="Pfam" id="PF02782">
    <property type="entry name" value="FGGY_C"/>
    <property type="match status" value="1"/>
</dbReference>
<accession>A0A286GRR3</accession>
<dbReference type="PANTHER" id="PTHR43435:SF4">
    <property type="entry name" value="FGGY CARBOHYDRATE KINASE DOMAIN-CONTAINING PROTEIN"/>
    <property type="match status" value="1"/>
</dbReference>
<dbReference type="Pfam" id="PF00370">
    <property type="entry name" value="FGGY_N"/>
    <property type="match status" value="1"/>
</dbReference>
<dbReference type="InterPro" id="IPR043129">
    <property type="entry name" value="ATPase_NBD"/>
</dbReference>
<dbReference type="InterPro" id="IPR018484">
    <property type="entry name" value="FGGY_N"/>
</dbReference>
<evidence type="ECO:0000313" key="7">
    <source>
        <dbReference type="Proteomes" id="UP000219621"/>
    </source>
</evidence>
<gene>
    <name evidence="6" type="ORF">SAMN05421508_107271</name>
</gene>
<dbReference type="InterPro" id="IPR000577">
    <property type="entry name" value="Carb_kinase_FGGY"/>
</dbReference>
<feature type="domain" description="Carbohydrate kinase FGGY N-terminal" evidence="4">
    <location>
        <begin position="5"/>
        <end position="261"/>
    </location>
</feature>
<feature type="domain" description="Carbohydrate kinase FGGY C-terminal" evidence="5">
    <location>
        <begin position="283"/>
        <end position="493"/>
    </location>
</feature>
<keyword evidence="7" id="KW-1185">Reference proteome</keyword>
<dbReference type="PANTHER" id="PTHR43435">
    <property type="entry name" value="RIBULOKINASE"/>
    <property type="match status" value="1"/>
</dbReference>
<dbReference type="OrthoDB" id="9805576at2"/>
<dbReference type="SUPFAM" id="SSF53067">
    <property type="entry name" value="Actin-like ATPase domain"/>
    <property type="match status" value="2"/>
</dbReference>
<keyword evidence="2" id="KW-0808">Transferase</keyword>
<dbReference type="Proteomes" id="UP000219621">
    <property type="component" value="Unassembled WGS sequence"/>
</dbReference>
<dbReference type="EMBL" id="OCNJ01000007">
    <property type="protein sequence ID" value="SOD98257.1"/>
    <property type="molecule type" value="Genomic_DNA"/>
</dbReference>
<keyword evidence="3 6" id="KW-0418">Kinase</keyword>
<evidence type="ECO:0000256" key="1">
    <source>
        <dbReference type="ARBA" id="ARBA00009156"/>
    </source>
</evidence>
<dbReference type="InterPro" id="IPR006003">
    <property type="entry name" value="FGGY_RbtK-like"/>
</dbReference>
<dbReference type="NCBIfam" id="TIGR01315">
    <property type="entry name" value="5C_CHO_kinase"/>
    <property type="match status" value="1"/>
</dbReference>
<evidence type="ECO:0000313" key="6">
    <source>
        <dbReference type="EMBL" id="SOD98257.1"/>
    </source>
</evidence>
<dbReference type="GO" id="GO:0005737">
    <property type="term" value="C:cytoplasm"/>
    <property type="evidence" value="ECO:0007669"/>
    <property type="project" value="TreeGrafter"/>
</dbReference>
<dbReference type="CDD" id="cd07782">
    <property type="entry name" value="ASKHA_NBD_FGGY_D-RBK"/>
    <property type="match status" value="1"/>
</dbReference>
<reference evidence="6 7" key="1">
    <citation type="submission" date="2017-09" db="EMBL/GenBank/DDBJ databases">
        <authorList>
            <person name="Ehlers B."/>
            <person name="Leendertz F.H."/>
        </authorList>
    </citation>
    <scope>NUCLEOTIDE SEQUENCE [LARGE SCALE GENOMIC DNA]</scope>
    <source>
        <strain evidence="6 7">USBA 140</strain>
    </source>
</reference>
<dbReference type="FunFam" id="3.30.420.40:FF:000101">
    <property type="entry name" value="FGGY carbohydrate kinase domain-containing protein"/>
    <property type="match status" value="1"/>
</dbReference>
<dbReference type="PIRSF" id="PIRSF000538">
    <property type="entry name" value="GlpK"/>
    <property type="match status" value="1"/>
</dbReference>
<dbReference type="RefSeq" id="WP_097280363.1">
    <property type="nucleotide sequence ID" value="NZ_OCNJ01000007.1"/>
</dbReference>
<dbReference type="GO" id="GO:0019150">
    <property type="term" value="F:D-ribulokinase activity"/>
    <property type="evidence" value="ECO:0007669"/>
    <property type="project" value="TreeGrafter"/>
</dbReference>
<organism evidence="6 7">
    <name type="scientific">Caenispirillum bisanense</name>
    <dbReference type="NCBI Taxonomy" id="414052"/>
    <lineage>
        <taxon>Bacteria</taxon>
        <taxon>Pseudomonadati</taxon>
        <taxon>Pseudomonadota</taxon>
        <taxon>Alphaproteobacteria</taxon>
        <taxon>Rhodospirillales</taxon>
        <taxon>Novispirillaceae</taxon>
        <taxon>Caenispirillum</taxon>
    </lineage>
</organism>
<dbReference type="Gene3D" id="3.30.420.40">
    <property type="match status" value="1"/>
</dbReference>
<evidence type="ECO:0000256" key="3">
    <source>
        <dbReference type="ARBA" id="ARBA00022777"/>
    </source>
</evidence>
<proteinExistence type="inferred from homology"/>